<dbReference type="PANTHER" id="PTHR37947">
    <property type="entry name" value="BLL2462 PROTEIN"/>
    <property type="match status" value="1"/>
</dbReference>
<dbReference type="InterPro" id="IPR036465">
    <property type="entry name" value="vWFA_dom_sf"/>
</dbReference>
<comment type="caution">
    <text evidence="3">The sequence shown here is derived from an EMBL/GenBank/DDBJ whole genome shotgun (WGS) entry which is preliminary data.</text>
</comment>
<feature type="transmembrane region" description="Helical" evidence="2">
    <location>
        <begin position="42"/>
        <end position="64"/>
    </location>
</feature>
<proteinExistence type="predicted"/>
<evidence type="ECO:0000313" key="3">
    <source>
        <dbReference type="EMBL" id="MDO1447624.1"/>
    </source>
</evidence>
<name>A0ABT8R8E8_9BACT</name>
<feature type="transmembrane region" description="Helical" evidence="2">
    <location>
        <begin position="12"/>
        <end position="30"/>
    </location>
</feature>
<gene>
    <name evidence="3" type="ORF">Q0590_15245</name>
</gene>
<sequence length="693" mass="78257">MDKFQVLISSSPWFILLCLVVGAVYAAALYQKKPLWGQNLNWALAACRFIVVSVLCFLLLSPFVRQVKNSYEKPTIVLAVDNSQSVALTSDSVQLNSLLTKLERMRQEMQEKNVNVDVQLLDESEATTLRSGIFQNTSTNLSQMLNNINSNYQNRNLAGVVLVSDGIYNQGTSPEYQRYNFPIYPVALGDTVAKKDINLKVLHYNKITYLENKFPVVAEIHSTGYSGKLATVLLKQNGKVLEKKSISLKGENTVQEVTFVHEAKNKGMQHYVVEIDMLEGEFTGQNNGRDAYIDIIDGKEKILLLALAPHPDIKAIKSILEKNENYQLDIVVAGNGTPKETKYDLVILHQIPDNYNTGTAVARKYLEGNTPIWYILGNQSNVNQYNSVNNLVKIGTRMGQTDQVTPAFNKNFTIFRFTPEQATLLQKLPPVSVPFGEYKATANTEVILYQKVGALVTNKPLLAVNTDKTKKSAVMAGEGLWEWWLEEYNLTEKHEAVDDLVNKLVQYLSAKEDKRKLRVYPIADEFLATEKVVFEAETYNDIYERIYDIPIRLQITDEANKVNNYSFTNSESNSRFEVSSLSKGIYTYKATAQVQGKSETVTGEFRVKDLQLEALTTTADHNLLRKLAEATNGKFYLPTEVDQLTASLTQNPPPDVIQTSEELLELIHLKWLFFLLLALLTLEWGTRKYQGAY</sequence>
<organism evidence="3 4">
    <name type="scientific">Rhodocytophaga aerolata</name>
    <dbReference type="NCBI Taxonomy" id="455078"/>
    <lineage>
        <taxon>Bacteria</taxon>
        <taxon>Pseudomonadati</taxon>
        <taxon>Bacteroidota</taxon>
        <taxon>Cytophagia</taxon>
        <taxon>Cytophagales</taxon>
        <taxon>Rhodocytophagaceae</taxon>
        <taxon>Rhodocytophaga</taxon>
    </lineage>
</organism>
<dbReference type="Proteomes" id="UP001168528">
    <property type="component" value="Unassembled WGS sequence"/>
</dbReference>
<evidence type="ECO:0000313" key="4">
    <source>
        <dbReference type="Proteomes" id="UP001168528"/>
    </source>
</evidence>
<dbReference type="RefSeq" id="WP_302038429.1">
    <property type="nucleotide sequence ID" value="NZ_JAUKPO010000008.1"/>
</dbReference>
<keyword evidence="2" id="KW-1133">Transmembrane helix</keyword>
<keyword evidence="1" id="KW-0175">Coiled coil</keyword>
<feature type="coiled-coil region" evidence="1">
    <location>
        <begin position="92"/>
        <end position="119"/>
    </location>
</feature>
<protein>
    <submittedName>
        <fullName evidence="3">VWA domain-containing protein</fullName>
    </submittedName>
</protein>
<reference evidence="3" key="1">
    <citation type="submission" date="2023-07" db="EMBL/GenBank/DDBJ databases">
        <title>The genome sequence of Rhodocytophaga aerolata KACC 12507.</title>
        <authorList>
            <person name="Zhang X."/>
        </authorList>
    </citation>
    <scope>NUCLEOTIDE SEQUENCE</scope>
    <source>
        <strain evidence="3">KACC 12507</strain>
    </source>
</reference>
<accession>A0ABT8R8E8</accession>
<keyword evidence="2" id="KW-0812">Transmembrane</keyword>
<evidence type="ECO:0000256" key="1">
    <source>
        <dbReference type="SAM" id="Coils"/>
    </source>
</evidence>
<evidence type="ECO:0000256" key="2">
    <source>
        <dbReference type="SAM" id="Phobius"/>
    </source>
</evidence>
<dbReference type="PANTHER" id="PTHR37947:SF1">
    <property type="entry name" value="BLL2462 PROTEIN"/>
    <property type="match status" value="1"/>
</dbReference>
<dbReference type="EMBL" id="JAUKPO010000008">
    <property type="protein sequence ID" value="MDO1447624.1"/>
    <property type="molecule type" value="Genomic_DNA"/>
</dbReference>
<dbReference type="SUPFAM" id="SSF53300">
    <property type="entry name" value="vWA-like"/>
    <property type="match status" value="1"/>
</dbReference>
<keyword evidence="4" id="KW-1185">Reference proteome</keyword>
<keyword evidence="2" id="KW-0472">Membrane</keyword>